<dbReference type="EMBL" id="RJJE01000004">
    <property type="protein sequence ID" value="RNI31755.1"/>
    <property type="molecule type" value="Genomic_DNA"/>
</dbReference>
<reference evidence="1 2" key="1">
    <citation type="submission" date="2018-11" db="EMBL/GenBank/DDBJ databases">
        <title>Rufibacter latericius sp. nov., isolated from water in Baiyang Lake.</title>
        <authorList>
            <person name="Yang Y."/>
        </authorList>
    </citation>
    <scope>NUCLEOTIDE SEQUENCE [LARGE SCALE GENOMIC DNA]</scope>
    <source>
        <strain evidence="1 2">MCC P1</strain>
    </source>
</reference>
<sequence>MPSKSRFVIAESSIKSFFKQNPRKVFSREQLSGIFEERKAAWNLPVTTTDLRFIEQLQKRGILTKIEILFDGYLNKKERYITEDANELEIAASLINRSYLSHYTAMFLNGLTTQVPKIIYVTFEQSKKPEGNRQLKQEAIDAAFSKPQRKAVTEAVYGDYSFLILNGMHTGRTGIHTVGNVPVTNLERTLIDITVRPGYAGGVYSVLQAYQNALSEISLNKLVATLDNLDFIYPYHQAVGFYLEQSGYSGKKLEELRSRKKEFRFYLTYEMEEKDFSEDWQLYYPKGM</sequence>
<comment type="caution">
    <text evidence="1">The sequence shown here is derived from an EMBL/GenBank/DDBJ whole genome shotgun (WGS) entry which is preliminary data.</text>
</comment>
<gene>
    <name evidence="1" type="ORF">EFA69_06025</name>
</gene>
<evidence type="ECO:0008006" key="3">
    <source>
        <dbReference type="Google" id="ProtNLM"/>
    </source>
</evidence>
<evidence type="ECO:0000313" key="1">
    <source>
        <dbReference type="EMBL" id="RNI31755.1"/>
    </source>
</evidence>
<dbReference type="AlphaFoldDB" id="A0A3M9N2Y3"/>
<name>A0A3M9N2Y3_9BACT</name>
<proteinExistence type="predicted"/>
<dbReference type="OrthoDB" id="3240019at2"/>
<evidence type="ECO:0000313" key="2">
    <source>
        <dbReference type="Proteomes" id="UP000271010"/>
    </source>
</evidence>
<dbReference type="Proteomes" id="UP000271010">
    <property type="component" value="Unassembled WGS sequence"/>
</dbReference>
<dbReference type="RefSeq" id="WP_123132208.1">
    <property type="nucleotide sequence ID" value="NZ_RJJE01000004.1"/>
</dbReference>
<accession>A0A3M9N2Y3</accession>
<keyword evidence="2" id="KW-1185">Reference proteome</keyword>
<protein>
    <recommendedName>
        <fullName evidence="3">AbiEi antitoxin C-terminal domain-containing protein</fullName>
    </recommendedName>
</protein>
<organism evidence="1 2">
    <name type="scientific">Rufibacter immobilis</name>
    <dbReference type="NCBI Taxonomy" id="1348778"/>
    <lineage>
        <taxon>Bacteria</taxon>
        <taxon>Pseudomonadati</taxon>
        <taxon>Bacteroidota</taxon>
        <taxon>Cytophagia</taxon>
        <taxon>Cytophagales</taxon>
        <taxon>Hymenobacteraceae</taxon>
        <taxon>Rufibacter</taxon>
    </lineage>
</organism>